<dbReference type="InterPro" id="IPR050410">
    <property type="entry name" value="CCR4/nocturin_mRNA_transcr"/>
</dbReference>
<dbReference type="OrthoDB" id="276515at2759"/>
<gene>
    <name evidence="3" type="ORF">PCON_14010</name>
</gene>
<dbReference type="Gene3D" id="3.60.10.10">
    <property type="entry name" value="Endonuclease/exonuclease/phosphatase"/>
    <property type="match status" value="1"/>
</dbReference>
<dbReference type="GO" id="GO:0004519">
    <property type="term" value="F:endonuclease activity"/>
    <property type="evidence" value="ECO:0007669"/>
    <property type="project" value="UniProtKB-KW"/>
</dbReference>
<keyword evidence="4" id="KW-1185">Reference proteome</keyword>
<keyword evidence="3" id="KW-0255">Endonuclease</keyword>
<dbReference type="InterPro" id="IPR036691">
    <property type="entry name" value="Endo/exonu/phosph_ase_sf"/>
</dbReference>
<keyword evidence="3" id="KW-0540">Nuclease</keyword>
<dbReference type="EMBL" id="HF935976">
    <property type="protein sequence ID" value="CCX32985.1"/>
    <property type="molecule type" value="Genomic_DNA"/>
</dbReference>
<evidence type="ECO:0000313" key="4">
    <source>
        <dbReference type="Proteomes" id="UP000018144"/>
    </source>
</evidence>
<dbReference type="CDD" id="cd09083">
    <property type="entry name" value="EEP-1"/>
    <property type="match status" value="1"/>
</dbReference>
<organism evidence="3 4">
    <name type="scientific">Pyronema omphalodes (strain CBS 100304)</name>
    <name type="common">Pyronema confluens</name>
    <dbReference type="NCBI Taxonomy" id="1076935"/>
    <lineage>
        <taxon>Eukaryota</taxon>
        <taxon>Fungi</taxon>
        <taxon>Dikarya</taxon>
        <taxon>Ascomycota</taxon>
        <taxon>Pezizomycotina</taxon>
        <taxon>Pezizomycetes</taxon>
        <taxon>Pezizales</taxon>
        <taxon>Pyronemataceae</taxon>
        <taxon>Pyronema</taxon>
    </lineage>
</organism>
<dbReference type="PANTHER" id="PTHR12121">
    <property type="entry name" value="CARBON CATABOLITE REPRESSOR PROTEIN 4"/>
    <property type="match status" value="1"/>
</dbReference>
<keyword evidence="3" id="KW-0269">Exonuclease</keyword>
<dbReference type="GO" id="GO:0000175">
    <property type="term" value="F:3'-5'-RNA exonuclease activity"/>
    <property type="evidence" value="ECO:0007669"/>
    <property type="project" value="TreeGrafter"/>
</dbReference>
<feature type="signal peptide" evidence="1">
    <location>
        <begin position="1"/>
        <end position="20"/>
    </location>
</feature>
<protein>
    <submittedName>
        <fullName evidence="3">Similar to endonuclease/exonuclease/phosphatase family protein [Ogataea parapolymorpha DL-1] acc. no. EFW96320</fullName>
    </submittedName>
</protein>
<dbReference type="AlphaFoldDB" id="U4LTN8"/>
<evidence type="ECO:0000256" key="1">
    <source>
        <dbReference type="SAM" id="SignalP"/>
    </source>
</evidence>
<dbReference type="OMA" id="DSMPDNI"/>
<accession>U4LTN8</accession>
<sequence length="384" mass="42752">MVRISSFLIFLPTLILTTLATPSQPTLTAVPIRFLTWNLRYDSLPNSIPINSTLSHLPPHLPLDSSIIPYASPLELPWSTRRLAVAREISFNRPDIICFQEALQRQVTDLQELLPGYEHIGVGRDDGKTKGEYEAIFWRRDRVGLMEGDWDTFWLSGTPMEPSKFLGAGSVRSATRGRFMVYPASSSGYGGYDDDATEMKKRSNVTRTDQGKELTVICTHWDDQSDAQRKLAGSLVRMRGAHELATTGNPVFVLGDFNSPRQGVDSGGYQIITGKAEEVKVNETFEYNFGGVKKGWGFLDLAEETHPVGRSGHAFTFTGFKRQGSMDVSRIDFILGSQVGTNSSEAQAQGNGWKVERFRVGENWYDQEGMASDHRPVYADVLVG</sequence>
<dbReference type="InterPro" id="IPR005135">
    <property type="entry name" value="Endo/exonuclease/phosphatase"/>
</dbReference>
<dbReference type="Proteomes" id="UP000018144">
    <property type="component" value="Unassembled WGS sequence"/>
</dbReference>
<evidence type="ECO:0000259" key="2">
    <source>
        <dbReference type="Pfam" id="PF03372"/>
    </source>
</evidence>
<keyword evidence="3" id="KW-0378">Hydrolase</keyword>
<feature type="domain" description="Endonuclease/exonuclease/phosphatase" evidence="2">
    <location>
        <begin position="35"/>
        <end position="374"/>
    </location>
</feature>
<dbReference type="PANTHER" id="PTHR12121:SF36">
    <property type="entry name" value="ENDONUCLEASE_EXONUCLEASE_PHOSPHATASE DOMAIN-CONTAINING PROTEIN"/>
    <property type="match status" value="1"/>
</dbReference>
<reference evidence="3 4" key="1">
    <citation type="journal article" date="2013" name="PLoS Genet.">
        <title>The genome and development-dependent transcriptomes of Pyronema confluens: a window into fungal evolution.</title>
        <authorList>
            <person name="Traeger S."/>
            <person name="Altegoer F."/>
            <person name="Freitag M."/>
            <person name="Gabaldon T."/>
            <person name="Kempken F."/>
            <person name="Kumar A."/>
            <person name="Marcet-Houben M."/>
            <person name="Poggeler S."/>
            <person name="Stajich J.E."/>
            <person name="Nowrousian M."/>
        </authorList>
    </citation>
    <scope>NUCLEOTIDE SEQUENCE [LARGE SCALE GENOMIC DNA]</scope>
    <source>
        <strain evidence="4">CBS 100304</strain>
        <tissue evidence="3">Vegetative mycelium</tissue>
    </source>
</reference>
<dbReference type="eggNOG" id="ENOG502RYM4">
    <property type="taxonomic scope" value="Eukaryota"/>
</dbReference>
<dbReference type="Pfam" id="PF03372">
    <property type="entry name" value="Exo_endo_phos"/>
    <property type="match status" value="1"/>
</dbReference>
<name>U4LTN8_PYROM</name>
<feature type="chain" id="PRO_5004652633" evidence="1">
    <location>
        <begin position="21"/>
        <end position="384"/>
    </location>
</feature>
<evidence type="ECO:0000313" key="3">
    <source>
        <dbReference type="EMBL" id="CCX32985.1"/>
    </source>
</evidence>
<keyword evidence="1" id="KW-0732">Signal</keyword>
<proteinExistence type="predicted"/>
<dbReference type="SUPFAM" id="SSF56219">
    <property type="entry name" value="DNase I-like"/>
    <property type="match status" value="1"/>
</dbReference>